<dbReference type="AlphaFoldDB" id="A0A9Q1Q5Q9"/>
<evidence type="ECO:0000313" key="9">
    <source>
        <dbReference type="Proteomes" id="UP001153076"/>
    </source>
</evidence>
<dbReference type="InterPro" id="IPR012334">
    <property type="entry name" value="Pectin_lyas_fold"/>
</dbReference>
<keyword evidence="4" id="KW-0378">Hydrolase</keyword>
<evidence type="ECO:0000256" key="2">
    <source>
        <dbReference type="ARBA" id="ARBA00008891"/>
    </source>
</evidence>
<keyword evidence="6" id="KW-0732">Signal</keyword>
<dbReference type="SUPFAM" id="SSF51126">
    <property type="entry name" value="Pectin lyase-like"/>
    <property type="match status" value="1"/>
</dbReference>
<sequence>MAPKQHIPLVIFSLLFLYLTQLPWGSCASSSITSQHQEYEKWVMWNVQNHQWRKMNDNPRHVGDHASNSKAVVPRSVTSNTRVLDVKLERAERNKTKIVVDQTGNGDYKTITEAIDSIALHNSRRVILEIKPGVYREKIHIPRTKGFITMVGNSSHPPTITGNDTASVAGGDGTPLRTFQTATVAVDADYFVALNIIFETPSMITKAFITSTTASSKAPLTSSLVMLDPSMRTVYYGEYKCSGPGSNMTGRVPWARALTDQEAEPFIGPYFVESDTWLLSPST</sequence>
<dbReference type="EC" id="3.1.1.11" evidence="3"/>
<reference evidence="8" key="1">
    <citation type="submission" date="2022-04" db="EMBL/GenBank/DDBJ databases">
        <title>Carnegiea gigantea Genome sequencing and assembly v2.</title>
        <authorList>
            <person name="Copetti D."/>
            <person name="Sanderson M.J."/>
            <person name="Burquez A."/>
            <person name="Wojciechowski M.F."/>
        </authorList>
    </citation>
    <scope>NUCLEOTIDE SEQUENCE</scope>
    <source>
        <strain evidence="8">SGP5-SGP5p</strain>
        <tissue evidence="8">Aerial part</tissue>
    </source>
</reference>
<comment type="pathway">
    <text evidence="1">Glycan metabolism; pectin degradation; 2-dehydro-3-deoxy-D-gluconate from pectin: step 1/5.</text>
</comment>
<evidence type="ECO:0000256" key="6">
    <source>
        <dbReference type="SAM" id="SignalP"/>
    </source>
</evidence>
<organism evidence="8 9">
    <name type="scientific">Carnegiea gigantea</name>
    <dbReference type="NCBI Taxonomy" id="171969"/>
    <lineage>
        <taxon>Eukaryota</taxon>
        <taxon>Viridiplantae</taxon>
        <taxon>Streptophyta</taxon>
        <taxon>Embryophyta</taxon>
        <taxon>Tracheophyta</taxon>
        <taxon>Spermatophyta</taxon>
        <taxon>Magnoliopsida</taxon>
        <taxon>eudicotyledons</taxon>
        <taxon>Gunneridae</taxon>
        <taxon>Pentapetalae</taxon>
        <taxon>Caryophyllales</taxon>
        <taxon>Cactineae</taxon>
        <taxon>Cactaceae</taxon>
        <taxon>Cactoideae</taxon>
        <taxon>Echinocereeae</taxon>
        <taxon>Carnegiea</taxon>
    </lineage>
</organism>
<evidence type="ECO:0000256" key="4">
    <source>
        <dbReference type="ARBA" id="ARBA00022801"/>
    </source>
</evidence>
<protein>
    <recommendedName>
        <fullName evidence="3">pectinesterase</fullName>
        <ecNumber evidence="3">3.1.1.11</ecNumber>
    </recommendedName>
</protein>
<gene>
    <name evidence="8" type="ORF">Cgig2_020551</name>
</gene>
<dbReference type="GO" id="GO:0045490">
    <property type="term" value="P:pectin catabolic process"/>
    <property type="evidence" value="ECO:0007669"/>
    <property type="project" value="TreeGrafter"/>
</dbReference>
<feature type="domain" description="Pectinesterase catalytic" evidence="7">
    <location>
        <begin position="98"/>
        <end position="199"/>
    </location>
</feature>
<dbReference type="GO" id="GO:0042545">
    <property type="term" value="P:cell wall modification"/>
    <property type="evidence" value="ECO:0007669"/>
    <property type="project" value="InterPro"/>
</dbReference>
<dbReference type="Gene3D" id="2.160.20.10">
    <property type="entry name" value="Single-stranded right-handed beta-helix, Pectin lyase-like"/>
    <property type="match status" value="2"/>
</dbReference>
<dbReference type="PANTHER" id="PTHR31321:SF81">
    <property type="entry name" value="PECTINESTERASE"/>
    <property type="match status" value="1"/>
</dbReference>
<proteinExistence type="inferred from homology"/>
<dbReference type="InterPro" id="IPR000070">
    <property type="entry name" value="Pectinesterase_cat"/>
</dbReference>
<feature type="chain" id="PRO_5040247879" description="pectinesterase" evidence="6">
    <location>
        <begin position="29"/>
        <end position="283"/>
    </location>
</feature>
<keyword evidence="9" id="KW-1185">Reference proteome</keyword>
<dbReference type="InterPro" id="IPR011050">
    <property type="entry name" value="Pectin_lyase_fold/virulence"/>
</dbReference>
<dbReference type="Pfam" id="PF01095">
    <property type="entry name" value="Pectinesterase"/>
    <property type="match status" value="1"/>
</dbReference>
<evidence type="ECO:0000256" key="3">
    <source>
        <dbReference type="ARBA" id="ARBA00013229"/>
    </source>
</evidence>
<accession>A0A9Q1Q5Q9</accession>
<evidence type="ECO:0000313" key="8">
    <source>
        <dbReference type="EMBL" id="KAJ8429495.1"/>
    </source>
</evidence>
<evidence type="ECO:0000256" key="5">
    <source>
        <dbReference type="ARBA" id="ARBA00023085"/>
    </source>
</evidence>
<feature type="signal peptide" evidence="6">
    <location>
        <begin position="1"/>
        <end position="28"/>
    </location>
</feature>
<keyword evidence="5" id="KW-0063">Aspartyl esterase</keyword>
<dbReference type="Proteomes" id="UP001153076">
    <property type="component" value="Unassembled WGS sequence"/>
</dbReference>
<evidence type="ECO:0000259" key="7">
    <source>
        <dbReference type="Pfam" id="PF01095"/>
    </source>
</evidence>
<dbReference type="OrthoDB" id="2019149at2759"/>
<dbReference type="GO" id="GO:0030599">
    <property type="term" value="F:pectinesterase activity"/>
    <property type="evidence" value="ECO:0007669"/>
    <property type="project" value="UniProtKB-EC"/>
</dbReference>
<dbReference type="PANTHER" id="PTHR31321">
    <property type="entry name" value="ACYL-COA THIOESTER HYDROLASE YBHC-RELATED"/>
    <property type="match status" value="1"/>
</dbReference>
<comment type="similarity">
    <text evidence="2">Belongs to the pectinesterase family.</text>
</comment>
<dbReference type="EMBL" id="JAKOGI010000889">
    <property type="protein sequence ID" value="KAJ8429495.1"/>
    <property type="molecule type" value="Genomic_DNA"/>
</dbReference>
<name>A0A9Q1Q5Q9_9CARY</name>
<comment type="caution">
    <text evidence="8">The sequence shown here is derived from an EMBL/GenBank/DDBJ whole genome shotgun (WGS) entry which is preliminary data.</text>
</comment>
<evidence type="ECO:0000256" key="1">
    <source>
        <dbReference type="ARBA" id="ARBA00005184"/>
    </source>
</evidence>